<evidence type="ECO:0000313" key="2">
    <source>
        <dbReference type="Proteomes" id="UP000485058"/>
    </source>
</evidence>
<gene>
    <name evidence="1" type="ORF">HaLaN_29448</name>
</gene>
<dbReference type="AlphaFoldDB" id="A0A6A0AD11"/>
<dbReference type="InterPro" id="IPR015943">
    <property type="entry name" value="WD40/YVTN_repeat-like_dom_sf"/>
</dbReference>
<dbReference type="InterPro" id="IPR036322">
    <property type="entry name" value="WD40_repeat_dom_sf"/>
</dbReference>
<name>A0A6A0AD11_HAELA</name>
<reference evidence="1 2" key="1">
    <citation type="submission" date="2020-02" db="EMBL/GenBank/DDBJ databases">
        <title>Draft genome sequence of Haematococcus lacustris strain NIES-144.</title>
        <authorList>
            <person name="Morimoto D."/>
            <person name="Nakagawa S."/>
            <person name="Yoshida T."/>
            <person name="Sawayama S."/>
        </authorList>
    </citation>
    <scope>NUCLEOTIDE SEQUENCE [LARGE SCALE GENOMIC DNA]</scope>
    <source>
        <strain evidence="1 2">NIES-144</strain>
    </source>
</reference>
<dbReference type="EMBL" id="BLLF01004991">
    <property type="protein sequence ID" value="GFH30568.1"/>
    <property type="molecule type" value="Genomic_DNA"/>
</dbReference>
<accession>A0A6A0AD11</accession>
<comment type="caution">
    <text evidence="1">The sequence shown here is derived from an EMBL/GenBank/DDBJ whole genome shotgun (WGS) entry which is preliminary data.</text>
</comment>
<feature type="non-terminal residue" evidence="1">
    <location>
        <position position="1"/>
    </location>
</feature>
<proteinExistence type="predicted"/>
<evidence type="ECO:0008006" key="3">
    <source>
        <dbReference type="Google" id="ProtNLM"/>
    </source>
</evidence>
<dbReference type="Gene3D" id="2.130.10.10">
    <property type="entry name" value="YVTN repeat-like/Quinoprotein amine dehydrogenase"/>
    <property type="match status" value="1"/>
</dbReference>
<evidence type="ECO:0000313" key="1">
    <source>
        <dbReference type="EMBL" id="GFH30568.1"/>
    </source>
</evidence>
<protein>
    <recommendedName>
        <fullName evidence="3">WD_REPEATS_REGION domain-containing protein</fullName>
    </recommendedName>
</protein>
<dbReference type="Proteomes" id="UP000485058">
    <property type="component" value="Unassembled WGS sequence"/>
</dbReference>
<dbReference type="SUPFAM" id="SSF50978">
    <property type="entry name" value="WD40 repeat-like"/>
    <property type="match status" value="1"/>
</dbReference>
<organism evidence="1 2">
    <name type="scientific">Haematococcus lacustris</name>
    <name type="common">Green alga</name>
    <name type="synonym">Haematococcus pluvialis</name>
    <dbReference type="NCBI Taxonomy" id="44745"/>
    <lineage>
        <taxon>Eukaryota</taxon>
        <taxon>Viridiplantae</taxon>
        <taxon>Chlorophyta</taxon>
        <taxon>core chlorophytes</taxon>
        <taxon>Chlorophyceae</taxon>
        <taxon>CS clade</taxon>
        <taxon>Chlamydomonadales</taxon>
        <taxon>Haematococcaceae</taxon>
        <taxon>Haematococcus</taxon>
    </lineage>
</organism>
<feature type="non-terminal residue" evidence="1">
    <location>
        <position position="55"/>
    </location>
</feature>
<keyword evidence="2" id="KW-1185">Reference proteome</keyword>
<sequence>MLRITCVQFLPGCNGSRLVSGGADRQVRVTDLERCAMKSFGAHRGAVRAVAATSK</sequence>